<dbReference type="Proteomes" id="UP001597083">
    <property type="component" value="Unassembled WGS sequence"/>
</dbReference>
<keyword evidence="2" id="KW-0472">Membrane</keyword>
<sequence length="66" mass="6867">MVYGNGAANTIATVAPLLPSPASHGGSRPTSSRRSKRADSGRAVRLFTAVPRTSMAVLFAPVLMLQ</sequence>
<reference evidence="4" key="1">
    <citation type="journal article" date="2019" name="Int. J. Syst. Evol. Microbiol.">
        <title>The Global Catalogue of Microorganisms (GCM) 10K type strain sequencing project: providing services to taxonomists for standard genome sequencing and annotation.</title>
        <authorList>
            <consortium name="The Broad Institute Genomics Platform"/>
            <consortium name="The Broad Institute Genome Sequencing Center for Infectious Disease"/>
            <person name="Wu L."/>
            <person name="Ma J."/>
        </authorList>
    </citation>
    <scope>NUCLEOTIDE SEQUENCE [LARGE SCALE GENOMIC DNA]</scope>
    <source>
        <strain evidence="4">JCM 31696</strain>
    </source>
</reference>
<feature type="non-terminal residue" evidence="3">
    <location>
        <position position="66"/>
    </location>
</feature>
<feature type="region of interest" description="Disordered" evidence="1">
    <location>
        <begin position="17"/>
        <end position="41"/>
    </location>
</feature>
<feature type="transmembrane region" description="Helical" evidence="2">
    <location>
        <begin position="43"/>
        <end position="64"/>
    </location>
</feature>
<gene>
    <name evidence="3" type="ORF">ACFQ07_20415</name>
</gene>
<comment type="caution">
    <text evidence="3">The sequence shown here is derived from an EMBL/GenBank/DDBJ whole genome shotgun (WGS) entry which is preliminary data.</text>
</comment>
<evidence type="ECO:0000313" key="4">
    <source>
        <dbReference type="Proteomes" id="UP001597083"/>
    </source>
</evidence>
<protein>
    <submittedName>
        <fullName evidence="3">Uncharacterized protein</fullName>
    </submittedName>
</protein>
<keyword evidence="2" id="KW-1133">Transmembrane helix</keyword>
<evidence type="ECO:0000256" key="1">
    <source>
        <dbReference type="SAM" id="MobiDB-lite"/>
    </source>
</evidence>
<accession>A0ABW3CLK8</accession>
<evidence type="ECO:0000313" key="3">
    <source>
        <dbReference type="EMBL" id="MFD0854613.1"/>
    </source>
</evidence>
<organism evidence="3 4">
    <name type="scientific">Actinomadura adrarensis</name>
    <dbReference type="NCBI Taxonomy" id="1819600"/>
    <lineage>
        <taxon>Bacteria</taxon>
        <taxon>Bacillati</taxon>
        <taxon>Actinomycetota</taxon>
        <taxon>Actinomycetes</taxon>
        <taxon>Streptosporangiales</taxon>
        <taxon>Thermomonosporaceae</taxon>
        <taxon>Actinomadura</taxon>
    </lineage>
</organism>
<keyword evidence="4" id="KW-1185">Reference proteome</keyword>
<proteinExistence type="predicted"/>
<dbReference type="EMBL" id="JBHTIR010003063">
    <property type="protein sequence ID" value="MFD0854613.1"/>
    <property type="molecule type" value="Genomic_DNA"/>
</dbReference>
<evidence type="ECO:0000256" key="2">
    <source>
        <dbReference type="SAM" id="Phobius"/>
    </source>
</evidence>
<name>A0ABW3CLK8_9ACTN</name>
<keyword evidence="2" id="KW-0812">Transmembrane</keyword>